<feature type="binding site" evidence="10">
    <location>
        <begin position="86"/>
        <end position="88"/>
    </location>
    <ligand>
        <name>L-histidine</name>
        <dbReference type="ChEBI" id="CHEBI:57595"/>
    </ligand>
</feature>
<accession>A0A8J6UR56</accession>
<comment type="subunit">
    <text evidence="9">Heteromultimer composed of HisG and HisZ subunits.</text>
</comment>
<keyword evidence="5 9" id="KW-0963">Cytoplasm</keyword>
<dbReference type="GO" id="GO:0004821">
    <property type="term" value="F:histidine-tRNA ligase activity"/>
    <property type="evidence" value="ECO:0007669"/>
    <property type="project" value="TreeGrafter"/>
</dbReference>
<dbReference type="EMBL" id="JACWUN010000007">
    <property type="protein sequence ID" value="MBD1400621.1"/>
    <property type="molecule type" value="Genomic_DNA"/>
</dbReference>
<feature type="domain" description="Class II Histidinyl-tRNA synthetase (HisRS)-like catalytic core" evidence="11">
    <location>
        <begin position="15"/>
        <end position="322"/>
    </location>
</feature>
<dbReference type="UniPathway" id="UPA00031">
    <property type="reaction ID" value="UER00006"/>
</dbReference>
<dbReference type="GO" id="GO:0005737">
    <property type="term" value="C:cytoplasm"/>
    <property type="evidence" value="ECO:0007669"/>
    <property type="project" value="UniProtKB-SubCell"/>
</dbReference>
<evidence type="ECO:0000256" key="1">
    <source>
        <dbReference type="ARBA" id="ARBA00004496"/>
    </source>
</evidence>
<dbReference type="HAMAP" id="MF_00125">
    <property type="entry name" value="HisZ"/>
    <property type="match status" value="1"/>
</dbReference>
<feature type="binding site" evidence="10">
    <location>
        <position position="134"/>
    </location>
    <ligand>
        <name>L-histidine</name>
        <dbReference type="ChEBI" id="CHEBI:57595"/>
    </ligand>
</feature>
<name>A0A8J6UR56_9BACT</name>
<dbReference type="SUPFAM" id="SSF52954">
    <property type="entry name" value="Class II aaRS ABD-related"/>
    <property type="match status" value="1"/>
</dbReference>
<dbReference type="GO" id="GO:0006427">
    <property type="term" value="P:histidyl-tRNA aminoacylation"/>
    <property type="evidence" value="ECO:0007669"/>
    <property type="project" value="TreeGrafter"/>
</dbReference>
<sequence>MRFSDPPQDSDLPKGVRDFLPLKAAKLEFLQQQLRKVYSAWGFHPVIPPQLEFLDVLERGLGEGLRERAFRFDDRQSNRLLAFPPDMTAQIARIAATRMSQMLLPLRLCYNGRVLRHTEQQAGKDRDIFQSGVELIGLDSPEADAEMIAMTIEALSAVGADRFTVDIGQMEFFRGVMDGLPVDRQQAELIADAILRKDSSELDLLLADTSISDRTRSEIQALPRLFGGREVLELAEKSVSNDRSRRALDNLADILDVLETYGVSEHVTIDLGELRGLNYHTGMTFQGFLPGLGRSICSGGRYNTLMAQYGLDVPATGFTFSLLHLLFALDKNLDQTIAPGTDLLVYSTGDHLRAAQKLARQLRQRGYSVARDIIRRRIDETLVYARQMNYRYVAVVATEDLEIELISLADSSRSRINWQQIQHPDFTLY</sequence>
<feature type="binding site" evidence="10">
    <location>
        <position position="130"/>
    </location>
    <ligand>
        <name>L-histidine</name>
        <dbReference type="ChEBI" id="CHEBI:57595"/>
    </ligand>
</feature>
<keyword evidence="12" id="KW-0808">Transferase</keyword>
<dbReference type="RefSeq" id="WP_191155336.1">
    <property type="nucleotide sequence ID" value="NZ_JACWUN010000007.1"/>
</dbReference>
<gene>
    <name evidence="9 12" type="primary">hisZ</name>
    <name evidence="12" type="ORF">ICT70_08050</name>
</gene>
<evidence type="ECO:0000256" key="7">
    <source>
        <dbReference type="ARBA" id="ARBA00023102"/>
    </source>
</evidence>
<feature type="binding site" evidence="10">
    <location>
        <position position="116"/>
    </location>
    <ligand>
        <name>L-histidine</name>
        <dbReference type="ChEBI" id="CHEBI:57595"/>
    </ligand>
</feature>
<comment type="miscellaneous">
    <text evidence="9">This function is generally fulfilled by the C-terminal part of HisG, which is missing in some bacteria such as this one.</text>
</comment>
<dbReference type="NCBIfam" id="TIGR00443">
    <property type="entry name" value="hisZ_biosyn_reg"/>
    <property type="match status" value="1"/>
</dbReference>
<evidence type="ECO:0000313" key="12">
    <source>
        <dbReference type="EMBL" id="MBD1400621.1"/>
    </source>
</evidence>
<proteinExistence type="inferred from homology"/>
<dbReference type="Proteomes" id="UP000632828">
    <property type="component" value="Unassembled WGS sequence"/>
</dbReference>
<dbReference type="CDD" id="cd00773">
    <property type="entry name" value="HisRS-like_core"/>
    <property type="match status" value="1"/>
</dbReference>
<keyword evidence="13" id="KW-1185">Reference proteome</keyword>
<dbReference type="PANTHER" id="PTHR43707:SF6">
    <property type="entry name" value="ATP PHOSPHORIBOSYLTRANSFERASE REGULATORY SUBUNIT"/>
    <property type="match status" value="1"/>
</dbReference>
<organism evidence="12 13">
    <name type="scientific">Pelovirga terrestris</name>
    <dbReference type="NCBI Taxonomy" id="2771352"/>
    <lineage>
        <taxon>Bacteria</taxon>
        <taxon>Pseudomonadati</taxon>
        <taxon>Thermodesulfobacteriota</taxon>
        <taxon>Desulfuromonadia</taxon>
        <taxon>Geobacterales</taxon>
        <taxon>Geobacteraceae</taxon>
        <taxon>Pelovirga</taxon>
    </lineage>
</organism>
<dbReference type="Gene3D" id="3.30.930.10">
    <property type="entry name" value="Bira Bifunctional Protein, Domain 2"/>
    <property type="match status" value="1"/>
</dbReference>
<dbReference type="InterPro" id="IPR004516">
    <property type="entry name" value="HisRS/HisZ"/>
</dbReference>
<evidence type="ECO:0000256" key="9">
    <source>
        <dbReference type="HAMAP-Rule" id="MF_00125"/>
    </source>
</evidence>
<dbReference type="AlphaFoldDB" id="A0A8J6UR56"/>
<evidence type="ECO:0000256" key="2">
    <source>
        <dbReference type="ARBA" id="ARBA00004667"/>
    </source>
</evidence>
<evidence type="ECO:0000259" key="11">
    <source>
        <dbReference type="Pfam" id="PF13393"/>
    </source>
</evidence>
<keyword evidence="6 9" id="KW-0028">Amino-acid biosynthesis</keyword>
<dbReference type="Pfam" id="PF13393">
    <property type="entry name" value="tRNA-synt_His"/>
    <property type="match status" value="1"/>
</dbReference>
<feature type="binding site" evidence="10">
    <location>
        <position position="275"/>
    </location>
    <ligand>
        <name>L-histidine</name>
        <dbReference type="ChEBI" id="CHEBI:57595"/>
    </ligand>
</feature>
<evidence type="ECO:0000256" key="4">
    <source>
        <dbReference type="ARBA" id="ARBA00020397"/>
    </source>
</evidence>
<evidence type="ECO:0000256" key="10">
    <source>
        <dbReference type="PIRSR" id="PIRSR001549-1"/>
    </source>
</evidence>
<dbReference type="InterPro" id="IPR045864">
    <property type="entry name" value="aa-tRNA-synth_II/BPL/LPL"/>
</dbReference>
<keyword evidence="12" id="KW-0328">Glycosyltransferase</keyword>
<dbReference type="GO" id="GO:0016757">
    <property type="term" value="F:glycosyltransferase activity"/>
    <property type="evidence" value="ECO:0007669"/>
    <property type="project" value="UniProtKB-KW"/>
</dbReference>
<dbReference type="InterPro" id="IPR004517">
    <property type="entry name" value="HisZ"/>
</dbReference>
<dbReference type="PIRSF" id="PIRSF001549">
    <property type="entry name" value="His-tRNA_synth"/>
    <property type="match status" value="1"/>
</dbReference>
<evidence type="ECO:0000256" key="3">
    <source>
        <dbReference type="ARBA" id="ARBA00005539"/>
    </source>
</evidence>
<dbReference type="PANTHER" id="PTHR43707">
    <property type="entry name" value="HISTIDYL-TRNA SYNTHETASE"/>
    <property type="match status" value="1"/>
</dbReference>
<evidence type="ECO:0000256" key="5">
    <source>
        <dbReference type="ARBA" id="ARBA00022490"/>
    </source>
</evidence>
<dbReference type="GO" id="GO:0000105">
    <property type="term" value="P:L-histidine biosynthetic process"/>
    <property type="evidence" value="ECO:0007669"/>
    <property type="project" value="UniProtKB-UniRule"/>
</dbReference>
<dbReference type="SUPFAM" id="SSF55681">
    <property type="entry name" value="Class II aaRS and biotin synthetases"/>
    <property type="match status" value="1"/>
</dbReference>
<comment type="caution">
    <text evidence="12">The sequence shown here is derived from an EMBL/GenBank/DDBJ whole genome shotgun (WGS) entry which is preliminary data.</text>
</comment>
<reference evidence="12" key="1">
    <citation type="submission" date="2020-09" db="EMBL/GenBank/DDBJ databases">
        <title>Pelobacter alkaliphilus sp. nov., a novel anaerobic arsenate-reducing bacterium from terrestrial mud volcano.</title>
        <authorList>
            <person name="Khomyakova M.A."/>
            <person name="Merkel A.Y."/>
            <person name="Slobodkin A.I."/>
        </authorList>
    </citation>
    <scope>NUCLEOTIDE SEQUENCE</scope>
    <source>
        <strain evidence="12">M08fum</strain>
    </source>
</reference>
<evidence type="ECO:0000256" key="8">
    <source>
        <dbReference type="ARBA" id="ARBA00025246"/>
    </source>
</evidence>
<evidence type="ECO:0000313" key="13">
    <source>
        <dbReference type="Proteomes" id="UP000632828"/>
    </source>
</evidence>
<dbReference type="InterPro" id="IPR041715">
    <property type="entry name" value="HisRS-like_core"/>
</dbReference>
<protein>
    <recommendedName>
        <fullName evidence="4 9">ATP phosphoribosyltransferase regulatory subunit</fullName>
    </recommendedName>
</protein>
<comment type="similarity">
    <text evidence="3 9">Belongs to the class-II aminoacyl-tRNA synthetase family. HisZ subfamily.</text>
</comment>
<comment type="subcellular location">
    <subcellularLocation>
        <location evidence="1 9">Cytoplasm</location>
    </subcellularLocation>
</comment>
<comment type="function">
    <text evidence="8 9">Required for the first step of histidine biosynthesis. May allow the feedback regulation of ATP phosphoribosyltransferase activity by histidine.</text>
</comment>
<keyword evidence="7 9" id="KW-0368">Histidine biosynthesis</keyword>
<evidence type="ECO:0000256" key="6">
    <source>
        <dbReference type="ARBA" id="ARBA00022605"/>
    </source>
</evidence>
<comment type="pathway">
    <text evidence="2 9">Amino-acid biosynthesis; L-histidine biosynthesis; L-histidine from 5-phospho-alpha-D-ribose 1-diphosphate: step 1/9.</text>
</comment>